<accession>A0A381X7S8</accession>
<name>A0A381X7S8_9ZZZZ</name>
<dbReference type="EMBL" id="UINC01014213">
    <property type="protein sequence ID" value="SVA60815.1"/>
    <property type="molecule type" value="Genomic_DNA"/>
</dbReference>
<dbReference type="PANTHER" id="PTHR34406:SF1">
    <property type="entry name" value="PROTEIN YCEI"/>
    <property type="match status" value="1"/>
</dbReference>
<dbReference type="SMART" id="SM00867">
    <property type="entry name" value="YceI"/>
    <property type="match status" value="1"/>
</dbReference>
<dbReference type="Gene3D" id="2.40.128.110">
    <property type="entry name" value="Lipid/polyisoprenoid-binding, YceI-like"/>
    <property type="match status" value="1"/>
</dbReference>
<organism evidence="2">
    <name type="scientific">marine metagenome</name>
    <dbReference type="NCBI Taxonomy" id="408172"/>
    <lineage>
        <taxon>unclassified sequences</taxon>
        <taxon>metagenomes</taxon>
        <taxon>ecological metagenomes</taxon>
    </lineage>
</organism>
<evidence type="ECO:0000259" key="1">
    <source>
        <dbReference type="SMART" id="SM00867"/>
    </source>
</evidence>
<reference evidence="2" key="1">
    <citation type="submission" date="2018-05" db="EMBL/GenBank/DDBJ databases">
        <authorList>
            <person name="Lanie J.A."/>
            <person name="Ng W.-L."/>
            <person name="Kazmierczak K.M."/>
            <person name="Andrzejewski T.M."/>
            <person name="Davidsen T.M."/>
            <person name="Wayne K.J."/>
            <person name="Tettelin H."/>
            <person name="Glass J.I."/>
            <person name="Rusch D."/>
            <person name="Podicherti R."/>
            <person name="Tsui H.-C.T."/>
            <person name="Winkler M.E."/>
        </authorList>
    </citation>
    <scope>NUCLEOTIDE SEQUENCE</scope>
</reference>
<dbReference type="InterPro" id="IPR036761">
    <property type="entry name" value="TTHA0802/YceI-like_sf"/>
</dbReference>
<dbReference type="AlphaFoldDB" id="A0A381X7S8"/>
<dbReference type="InterPro" id="IPR007372">
    <property type="entry name" value="Lipid/polyisoprenoid-bd_YceI"/>
</dbReference>
<evidence type="ECO:0000313" key="2">
    <source>
        <dbReference type="EMBL" id="SVA60815.1"/>
    </source>
</evidence>
<dbReference type="Pfam" id="PF04264">
    <property type="entry name" value="YceI"/>
    <property type="match status" value="1"/>
</dbReference>
<protein>
    <recommendedName>
        <fullName evidence="1">Lipid/polyisoprenoid-binding YceI-like domain-containing protein</fullName>
    </recommendedName>
</protein>
<feature type="domain" description="Lipid/polyisoprenoid-binding YceI-like" evidence="1">
    <location>
        <begin position="26"/>
        <end position="190"/>
    </location>
</feature>
<dbReference type="SUPFAM" id="SSF101874">
    <property type="entry name" value="YceI-like"/>
    <property type="match status" value="1"/>
</dbReference>
<gene>
    <name evidence="2" type="ORF">METZ01_LOCUS113669</name>
</gene>
<sequence length="191" mass="21035">MVFRSKLLIFIPIGTLGVSYITQAAEWSTVRGSSSVTFVATQEGSQFQGLFETFSAEVDFDTADPNSGQIIGIVEPASVNSGDAERDATLLDRDWFDPNNYPESKFESEQIEEMEDGSYRAHAQLTLRGITNPVVMDFTFESSETSGINRGNLSGTVKINRLDFGVGQGFWADTSWVANEVNVRVNLSLKQ</sequence>
<dbReference type="PANTHER" id="PTHR34406">
    <property type="entry name" value="PROTEIN YCEI"/>
    <property type="match status" value="1"/>
</dbReference>
<proteinExistence type="predicted"/>